<dbReference type="CDD" id="cd01610">
    <property type="entry name" value="PAP2_like"/>
    <property type="match status" value="1"/>
</dbReference>
<dbReference type="KEGG" id="hhk:HH1059_10080"/>
<dbReference type="GO" id="GO:0005886">
    <property type="term" value="C:plasma membrane"/>
    <property type="evidence" value="ECO:0007669"/>
    <property type="project" value="UniProtKB-SubCell"/>
</dbReference>
<dbReference type="PANTHER" id="PTHR14969">
    <property type="entry name" value="SPHINGOSINE-1-PHOSPHATE PHOSPHOHYDROLASE"/>
    <property type="match status" value="1"/>
</dbReference>
<organism evidence="12 13">
    <name type="scientific">Halorhodospira halochloris</name>
    <name type="common">Ectothiorhodospira halochloris</name>
    <dbReference type="NCBI Taxonomy" id="1052"/>
    <lineage>
        <taxon>Bacteria</taxon>
        <taxon>Pseudomonadati</taxon>
        <taxon>Pseudomonadota</taxon>
        <taxon>Gammaproteobacteria</taxon>
        <taxon>Chromatiales</taxon>
        <taxon>Ectothiorhodospiraceae</taxon>
        <taxon>Halorhodospira</taxon>
    </lineage>
</organism>
<proteinExistence type="predicted"/>
<dbReference type="InterPro" id="IPR000326">
    <property type="entry name" value="PAP2/HPO"/>
</dbReference>
<feature type="transmembrane region" description="Helical" evidence="10">
    <location>
        <begin position="114"/>
        <end position="144"/>
    </location>
</feature>
<evidence type="ECO:0000256" key="6">
    <source>
        <dbReference type="ARBA" id="ARBA00022989"/>
    </source>
</evidence>
<feature type="domain" description="Phosphatidic acid phosphatase type 2/haloperoxidase" evidence="11">
    <location>
        <begin position="61"/>
        <end position="171"/>
    </location>
</feature>
<keyword evidence="7 10" id="KW-0472">Membrane</keyword>
<evidence type="ECO:0000313" key="12">
    <source>
        <dbReference type="EMBL" id="BAU57706.1"/>
    </source>
</evidence>
<comment type="catalytic activity">
    <reaction evidence="9">
        <text>di-trans,octa-cis-undecaprenyl diphosphate + H2O = di-trans,octa-cis-undecaprenyl phosphate + phosphate + H(+)</text>
        <dbReference type="Rhea" id="RHEA:28094"/>
        <dbReference type="ChEBI" id="CHEBI:15377"/>
        <dbReference type="ChEBI" id="CHEBI:15378"/>
        <dbReference type="ChEBI" id="CHEBI:43474"/>
        <dbReference type="ChEBI" id="CHEBI:58405"/>
        <dbReference type="ChEBI" id="CHEBI:60392"/>
        <dbReference type="EC" id="3.6.1.27"/>
    </reaction>
</comment>
<dbReference type="SUPFAM" id="SSF48317">
    <property type="entry name" value="Acid phosphatase/Vanadium-dependent haloperoxidase"/>
    <property type="match status" value="1"/>
</dbReference>
<evidence type="ECO:0000313" key="13">
    <source>
        <dbReference type="Proteomes" id="UP000218890"/>
    </source>
</evidence>
<evidence type="ECO:0000256" key="3">
    <source>
        <dbReference type="ARBA" id="ARBA00022475"/>
    </source>
</evidence>
<evidence type="ECO:0000256" key="2">
    <source>
        <dbReference type="ARBA" id="ARBA00012374"/>
    </source>
</evidence>
<feature type="transmembrane region" description="Helical" evidence="10">
    <location>
        <begin position="31"/>
        <end position="54"/>
    </location>
</feature>
<keyword evidence="4 10" id="KW-0812">Transmembrane</keyword>
<dbReference type="EC" id="3.6.1.27" evidence="2"/>
<evidence type="ECO:0000256" key="1">
    <source>
        <dbReference type="ARBA" id="ARBA00004651"/>
    </source>
</evidence>
<dbReference type="AlphaFoldDB" id="A0A0X8X913"/>
<reference evidence="12" key="1">
    <citation type="submission" date="2016-02" db="EMBL/GenBank/DDBJ databases">
        <title>Halorhodospira halochloris DSM-1059 complete genome, version 2.</title>
        <authorList>
            <person name="Tsukatani Y."/>
        </authorList>
    </citation>
    <scope>NUCLEOTIDE SEQUENCE</scope>
    <source>
        <strain evidence="12">DSM 1059</strain>
    </source>
</reference>
<accession>A0A0X8X913</accession>
<evidence type="ECO:0000256" key="10">
    <source>
        <dbReference type="SAM" id="Phobius"/>
    </source>
</evidence>
<evidence type="ECO:0000259" key="11">
    <source>
        <dbReference type="SMART" id="SM00014"/>
    </source>
</evidence>
<protein>
    <recommendedName>
        <fullName evidence="2">undecaprenyl-diphosphate phosphatase</fullName>
        <ecNumber evidence="2">3.6.1.27</ecNumber>
    </recommendedName>
    <alternativeName>
        <fullName evidence="8">Undecaprenyl pyrophosphate phosphatase</fullName>
    </alternativeName>
</protein>
<dbReference type="Proteomes" id="UP000218890">
    <property type="component" value="Chromosome"/>
</dbReference>
<dbReference type="Gene3D" id="1.20.144.10">
    <property type="entry name" value="Phosphatidic acid phosphatase type 2/haloperoxidase"/>
    <property type="match status" value="1"/>
</dbReference>
<dbReference type="SMART" id="SM00014">
    <property type="entry name" value="acidPPc"/>
    <property type="match status" value="1"/>
</dbReference>
<evidence type="ECO:0000256" key="8">
    <source>
        <dbReference type="ARBA" id="ARBA00032707"/>
    </source>
</evidence>
<evidence type="ECO:0000256" key="5">
    <source>
        <dbReference type="ARBA" id="ARBA00022801"/>
    </source>
</evidence>
<name>A0A0X8X913_HALHR</name>
<dbReference type="InterPro" id="IPR036938">
    <property type="entry name" value="PAP2/HPO_sf"/>
</dbReference>
<dbReference type="Pfam" id="PF01569">
    <property type="entry name" value="PAP2"/>
    <property type="match status" value="1"/>
</dbReference>
<keyword evidence="5" id="KW-0378">Hydrolase</keyword>
<evidence type="ECO:0000256" key="7">
    <source>
        <dbReference type="ARBA" id="ARBA00023136"/>
    </source>
</evidence>
<evidence type="ECO:0000256" key="4">
    <source>
        <dbReference type="ARBA" id="ARBA00022692"/>
    </source>
</evidence>
<evidence type="ECO:0000256" key="9">
    <source>
        <dbReference type="ARBA" id="ARBA00047594"/>
    </source>
</evidence>
<dbReference type="GO" id="GO:0050380">
    <property type="term" value="F:undecaprenyl-diphosphatase activity"/>
    <property type="evidence" value="ECO:0007669"/>
    <property type="project" value="UniProtKB-EC"/>
</dbReference>
<dbReference type="RefSeq" id="WP_162549370.1">
    <property type="nucleotide sequence ID" value="NZ_AP017372.2"/>
</dbReference>
<keyword evidence="6 10" id="KW-1133">Transmembrane helix</keyword>
<sequence length="181" mass="20055">MQQTLVRLQRYEMVMCQLLSRLQRVRLSRDIFVAASRLGDGVLWYALMAGILIFQGVSSAVVVAHMAATGLVATLIYSLIKRSTRRLRPYEADPQLMPATPALDRYSFPSGHTLHAVCFSLLAIAYFPALALWLVPAVILIASSRVVLGLHYPTDVIAGGLLGFALAQISLVFVEWVQMYF</sequence>
<keyword evidence="3" id="KW-1003">Cell membrane</keyword>
<feature type="transmembrane region" description="Helical" evidence="10">
    <location>
        <begin position="60"/>
        <end position="80"/>
    </location>
</feature>
<dbReference type="PANTHER" id="PTHR14969:SF62">
    <property type="entry name" value="DECAPRENYLPHOSPHORYL-5-PHOSPHORIBOSE PHOSPHATASE RV3807C-RELATED"/>
    <property type="match status" value="1"/>
</dbReference>
<feature type="transmembrane region" description="Helical" evidence="10">
    <location>
        <begin position="156"/>
        <end position="177"/>
    </location>
</feature>
<comment type="subcellular location">
    <subcellularLocation>
        <location evidence="1">Cell membrane</location>
        <topology evidence="1">Multi-pass membrane protein</topology>
    </subcellularLocation>
</comment>
<gene>
    <name evidence="12" type="ORF">HH1059_10080</name>
</gene>
<keyword evidence="13" id="KW-1185">Reference proteome</keyword>
<dbReference type="EMBL" id="AP017372">
    <property type="protein sequence ID" value="BAU57706.1"/>
    <property type="molecule type" value="Genomic_DNA"/>
</dbReference>